<dbReference type="GO" id="GO:0016020">
    <property type="term" value="C:membrane"/>
    <property type="evidence" value="ECO:0007669"/>
    <property type="project" value="TreeGrafter"/>
</dbReference>
<comment type="caution">
    <text evidence="2">The sequence shown here is derived from an EMBL/GenBank/DDBJ whole genome shotgun (WGS) entry which is preliminary data.</text>
</comment>
<evidence type="ECO:0000313" key="2">
    <source>
        <dbReference type="EMBL" id="KAK0417411.1"/>
    </source>
</evidence>
<keyword evidence="3" id="KW-1185">Reference proteome</keyword>
<gene>
    <name evidence="2" type="ORF">QR680_012993</name>
</gene>
<name>A0AA39I405_9BILA</name>
<sequence>MQNQYNWSSSAGKGLPARTPASKVTSSMRIQEQLQSVLRDRAAQTARNSVATFPPMHQLNTPDAKKYDLANDAKDDGDKYEMEFTNGNVVLSICKDWIPPQHKEAEHFRAASSSQENVPYSILKKKKEVPVKAEWTRNIDSWERRRAASVNAQAETSVVLERKLSGTQASSFKIAPLNNTGVFKKYELDDLFLRVCEDRMRVWVRNSVLKPLHDEITAFNELITKEKITPHIKVGHSSLDQLQQALNSCHILHSTVLPYLMPYLRVISNQEYLVKRVQQLASDIAMRDFKWQSGSDTPNGTEGKTVCWNEQLPTDSELVWHLFCVFMDTQMTPQSLALTEADVQKPFTYPYTHSKNTRNAPIHKYAHAFYISMAASSPPHFQLYTDGGRTLVEYGKGSCNLFKILVLFFRHAQLFNNDSIDQIHLGSGSLNVSRIFASYF</sequence>
<accession>A0AA39I405</accession>
<evidence type="ECO:0000313" key="3">
    <source>
        <dbReference type="Proteomes" id="UP001175271"/>
    </source>
</evidence>
<dbReference type="EMBL" id="JAUCMV010000002">
    <property type="protein sequence ID" value="KAK0417411.1"/>
    <property type="molecule type" value="Genomic_DNA"/>
</dbReference>
<reference evidence="2" key="1">
    <citation type="submission" date="2023-06" db="EMBL/GenBank/DDBJ databases">
        <title>Genomic analysis of the entomopathogenic nematode Steinernema hermaphroditum.</title>
        <authorList>
            <person name="Schwarz E.M."/>
            <person name="Heppert J.K."/>
            <person name="Baniya A."/>
            <person name="Schwartz H.T."/>
            <person name="Tan C.-H."/>
            <person name="Antoshechkin I."/>
            <person name="Sternberg P.W."/>
            <person name="Goodrich-Blair H."/>
            <person name="Dillman A.R."/>
        </authorList>
    </citation>
    <scope>NUCLEOTIDE SEQUENCE</scope>
    <source>
        <strain evidence="2">PS9179</strain>
        <tissue evidence="2">Whole animal</tissue>
    </source>
</reference>
<dbReference type="PANTHER" id="PTHR21780">
    <property type="entry name" value="TRANSMEMBRANE PROTEIN 209"/>
    <property type="match status" value="1"/>
</dbReference>
<dbReference type="PANTHER" id="PTHR21780:SF0">
    <property type="entry name" value="TRANSMEMBRANE PROTEIN 209"/>
    <property type="match status" value="1"/>
</dbReference>
<feature type="region of interest" description="Disordered" evidence="1">
    <location>
        <begin position="1"/>
        <end position="28"/>
    </location>
</feature>
<dbReference type="Proteomes" id="UP001175271">
    <property type="component" value="Unassembled WGS sequence"/>
</dbReference>
<proteinExistence type="predicted"/>
<organism evidence="2 3">
    <name type="scientific">Steinernema hermaphroditum</name>
    <dbReference type="NCBI Taxonomy" id="289476"/>
    <lineage>
        <taxon>Eukaryota</taxon>
        <taxon>Metazoa</taxon>
        <taxon>Ecdysozoa</taxon>
        <taxon>Nematoda</taxon>
        <taxon>Chromadorea</taxon>
        <taxon>Rhabditida</taxon>
        <taxon>Tylenchina</taxon>
        <taxon>Panagrolaimomorpha</taxon>
        <taxon>Strongyloidoidea</taxon>
        <taxon>Steinernematidae</taxon>
        <taxon>Steinernema</taxon>
    </lineage>
</organism>
<dbReference type="InterPro" id="IPR019176">
    <property type="entry name" value="Cytochrome_B561-rel"/>
</dbReference>
<protein>
    <submittedName>
        <fullName evidence="2">Uncharacterized protein</fullName>
    </submittedName>
</protein>
<dbReference type="Pfam" id="PF09786">
    <property type="entry name" value="CytochromB561_N"/>
    <property type="match status" value="1"/>
</dbReference>
<dbReference type="AlphaFoldDB" id="A0AA39I405"/>
<feature type="compositionally biased region" description="Polar residues" evidence="1">
    <location>
        <begin position="1"/>
        <end position="11"/>
    </location>
</feature>
<evidence type="ECO:0000256" key="1">
    <source>
        <dbReference type="SAM" id="MobiDB-lite"/>
    </source>
</evidence>